<feature type="transmembrane region" description="Helical" evidence="6">
    <location>
        <begin position="468"/>
        <end position="491"/>
    </location>
</feature>
<dbReference type="Proteomes" id="UP001230220">
    <property type="component" value="Unassembled WGS sequence"/>
</dbReference>
<organism evidence="7 8">
    <name type="scientific">Breznakia pachnodae</name>
    <dbReference type="NCBI Taxonomy" id="265178"/>
    <lineage>
        <taxon>Bacteria</taxon>
        <taxon>Bacillati</taxon>
        <taxon>Bacillota</taxon>
        <taxon>Erysipelotrichia</taxon>
        <taxon>Erysipelotrichales</taxon>
        <taxon>Erysipelotrichaceae</taxon>
        <taxon>Breznakia</taxon>
    </lineage>
</organism>
<feature type="transmembrane region" description="Helical" evidence="6">
    <location>
        <begin position="169"/>
        <end position="187"/>
    </location>
</feature>
<evidence type="ECO:0000256" key="4">
    <source>
        <dbReference type="ARBA" id="ARBA00022989"/>
    </source>
</evidence>
<evidence type="ECO:0000313" key="8">
    <source>
        <dbReference type="Proteomes" id="UP001230220"/>
    </source>
</evidence>
<proteinExistence type="predicted"/>
<dbReference type="InterPro" id="IPR002797">
    <property type="entry name" value="Polysacc_synth"/>
</dbReference>
<feature type="transmembrane region" description="Helical" evidence="6">
    <location>
        <begin position="93"/>
        <end position="115"/>
    </location>
</feature>
<dbReference type="Pfam" id="PF01943">
    <property type="entry name" value="Polysacc_synt"/>
    <property type="match status" value="1"/>
</dbReference>
<keyword evidence="5 6" id="KW-0472">Membrane</keyword>
<name>A0ABU0E327_9FIRM</name>
<evidence type="ECO:0000256" key="6">
    <source>
        <dbReference type="SAM" id="Phobius"/>
    </source>
</evidence>
<feature type="transmembrane region" description="Helical" evidence="6">
    <location>
        <begin position="193"/>
        <end position="213"/>
    </location>
</feature>
<keyword evidence="4 6" id="KW-1133">Transmembrane helix</keyword>
<gene>
    <name evidence="7" type="ORF">J2S15_001850</name>
</gene>
<accession>A0ABU0E327</accession>
<evidence type="ECO:0000256" key="2">
    <source>
        <dbReference type="ARBA" id="ARBA00022475"/>
    </source>
</evidence>
<feature type="transmembrane region" description="Helical" evidence="6">
    <location>
        <begin position="380"/>
        <end position="402"/>
    </location>
</feature>
<evidence type="ECO:0000313" key="7">
    <source>
        <dbReference type="EMBL" id="MDQ0361103.1"/>
    </source>
</evidence>
<feature type="transmembrane region" description="Helical" evidence="6">
    <location>
        <begin position="9"/>
        <end position="33"/>
    </location>
</feature>
<sequence length="542" mass="60445">MDNNRKQSLLAGGLISSAGLLISKFLSLFYTIPFDTILQTKANRSIYSQGYNVYSYILMIASAGLPFAVATLVARYVARGDYKSALLVKKISFYTMTALGFICMCFMVVFSAPIAQQIIEGSNNIRIMRITLIILSLAVFIIPILSSFRGFYQGLKEMEIYSASQIIEQIVRIVFLLGASCIAIYIFQADRVWAVYFGVIATSVSGFLTILYIKSYDKKKIAPIKQLANQQDGSGIEASVIFRELVYLAIPFLITAAFGYCDTLVNQWDFIPGLTANGVTDKATITLFQDGVYFKAMKLIAIPMILAPGFSSAIYPYITEAREKKQPSLVKKYISNCVESVVYIALPICFALFVFARPIIYTLYGPTGNDLEVYTEILQIFALEGLAATVCPIFTSLVMSLGQRKKIIITTMIFAIIKIATNRWFISMFGVPGMVFSSFLAYVIFAGLNVLIIQKSYNVNWKYTLRKVFFMFLGLVGFYLIAQVFGLFGMIDYTGNRILSLLYLGVMGIISCLAYFGITAVCNVPQSIFNFNLSSIKKRIKK</sequence>
<feature type="transmembrane region" description="Helical" evidence="6">
    <location>
        <begin position="53"/>
        <end position="73"/>
    </location>
</feature>
<dbReference type="RefSeq" id="WP_307407550.1">
    <property type="nucleotide sequence ID" value="NZ_JAUSUR010000003.1"/>
</dbReference>
<protein>
    <submittedName>
        <fullName evidence="7">O-antigen/teichoic acid export membrane protein</fullName>
    </submittedName>
</protein>
<comment type="caution">
    <text evidence="7">The sequence shown here is derived from an EMBL/GenBank/DDBJ whole genome shotgun (WGS) entry which is preliminary data.</text>
</comment>
<feature type="transmembrane region" description="Helical" evidence="6">
    <location>
        <begin position="127"/>
        <end position="148"/>
    </location>
</feature>
<comment type="subcellular location">
    <subcellularLocation>
        <location evidence="1">Cell membrane</location>
        <topology evidence="1">Multi-pass membrane protein</topology>
    </subcellularLocation>
</comment>
<dbReference type="EMBL" id="JAUSUR010000003">
    <property type="protein sequence ID" value="MDQ0361103.1"/>
    <property type="molecule type" value="Genomic_DNA"/>
</dbReference>
<feature type="transmembrane region" description="Helical" evidence="6">
    <location>
        <begin position="245"/>
        <end position="265"/>
    </location>
</feature>
<feature type="transmembrane region" description="Helical" evidence="6">
    <location>
        <begin position="299"/>
        <end position="319"/>
    </location>
</feature>
<feature type="transmembrane region" description="Helical" evidence="6">
    <location>
        <begin position="340"/>
        <end position="360"/>
    </location>
</feature>
<evidence type="ECO:0000256" key="5">
    <source>
        <dbReference type="ARBA" id="ARBA00023136"/>
    </source>
</evidence>
<feature type="transmembrane region" description="Helical" evidence="6">
    <location>
        <begin position="423"/>
        <end position="448"/>
    </location>
</feature>
<keyword evidence="2" id="KW-1003">Cell membrane</keyword>
<evidence type="ECO:0000256" key="3">
    <source>
        <dbReference type="ARBA" id="ARBA00022692"/>
    </source>
</evidence>
<keyword evidence="8" id="KW-1185">Reference proteome</keyword>
<reference evidence="7 8" key="1">
    <citation type="submission" date="2023-07" db="EMBL/GenBank/DDBJ databases">
        <title>Genomic Encyclopedia of Type Strains, Phase IV (KMG-IV): sequencing the most valuable type-strain genomes for metagenomic binning, comparative biology and taxonomic classification.</title>
        <authorList>
            <person name="Goeker M."/>
        </authorList>
    </citation>
    <scope>NUCLEOTIDE SEQUENCE [LARGE SCALE GENOMIC DNA]</scope>
    <source>
        <strain evidence="7 8">DSM 16784</strain>
    </source>
</reference>
<evidence type="ECO:0000256" key="1">
    <source>
        <dbReference type="ARBA" id="ARBA00004651"/>
    </source>
</evidence>
<feature type="transmembrane region" description="Helical" evidence="6">
    <location>
        <begin position="498"/>
        <end position="518"/>
    </location>
</feature>
<dbReference type="PANTHER" id="PTHR30250:SF21">
    <property type="entry name" value="LIPID II FLIPPASE MURJ"/>
    <property type="match status" value="1"/>
</dbReference>
<keyword evidence="3 6" id="KW-0812">Transmembrane</keyword>
<dbReference type="PANTHER" id="PTHR30250">
    <property type="entry name" value="PST FAMILY PREDICTED COLANIC ACID TRANSPORTER"/>
    <property type="match status" value="1"/>
</dbReference>
<dbReference type="InterPro" id="IPR050833">
    <property type="entry name" value="Poly_Biosynth_Transport"/>
</dbReference>